<reference evidence="1 2" key="1">
    <citation type="submission" date="2023-03" db="EMBL/GenBank/DDBJ databases">
        <title>Bacterial isolates from washroom surfaces on a university campus.</title>
        <authorList>
            <person name="Holman D.B."/>
            <person name="Gzyl K.E."/>
            <person name="Taheri A.E."/>
        </authorList>
    </citation>
    <scope>NUCLEOTIDE SEQUENCE [LARGE SCALE GENOMIC DNA]</scope>
    <source>
        <strain evidence="1 2">RD01</strain>
    </source>
</reference>
<dbReference type="Gene3D" id="2.60.40.1080">
    <property type="match status" value="1"/>
</dbReference>
<name>A0ABT6J295_9STAP</name>
<dbReference type="InterPro" id="IPR008964">
    <property type="entry name" value="Invasin/intimin_cell_adhesion"/>
</dbReference>
<sequence length="129" mass="13871">MSVVQQQVQANKITITNNPNTLVNDSYWGLGYETNPKNATGTVNWSVNDNSLATINQSGLITINNNNLKGTVIVKAVLTNSDGSTVENSISIKVGDIISDQTVEVGEDATFTISPSLIPDNNEQKVTYQ</sequence>
<accession>A0ABT6J295</accession>
<dbReference type="Proteomes" id="UP001159200">
    <property type="component" value="Unassembled WGS sequence"/>
</dbReference>
<evidence type="ECO:0008006" key="3">
    <source>
        <dbReference type="Google" id="ProtNLM"/>
    </source>
</evidence>
<gene>
    <name evidence="1" type="ORF">P5X59_11285</name>
</gene>
<protein>
    <recommendedName>
        <fullName evidence="3">BIG2 domain-containing protein</fullName>
    </recommendedName>
</protein>
<dbReference type="SUPFAM" id="SSF49373">
    <property type="entry name" value="Invasin/intimin cell-adhesion fragments"/>
    <property type="match status" value="1"/>
</dbReference>
<evidence type="ECO:0000313" key="2">
    <source>
        <dbReference type="Proteomes" id="UP001159200"/>
    </source>
</evidence>
<evidence type="ECO:0000313" key="1">
    <source>
        <dbReference type="EMBL" id="MDH5158888.1"/>
    </source>
</evidence>
<dbReference type="RefSeq" id="WP_071565411.1">
    <property type="nucleotide sequence ID" value="NZ_JRVV01000042.1"/>
</dbReference>
<keyword evidence="2" id="KW-1185">Reference proteome</keyword>
<dbReference type="EMBL" id="JAROYR010000020">
    <property type="protein sequence ID" value="MDH5158888.1"/>
    <property type="molecule type" value="Genomic_DNA"/>
</dbReference>
<organism evidence="1 2">
    <name type="scientific">Staphylococcus cohnii</name>
    <dbReference type="NCBI Taxonomy" id="29382"/>
    <lineage>
        <taxon>Bacteria</taxon>
        <taxon>Bacillati</taxon>
        <taxon>Bacillota</taxon>
        <taxon>Bacilli</taxon>
        <taxon>Bacillales</taxon>
        <taxon>Staphylococcaceae</taxon>
        <taxon>Staphylococcus</taxon>
        <taxon>Staphylococcus cohnii species complex</taxon>
    </lineage>
</organism>
<comment type="caution">
    <text evidence="1">The sequence shown here is derived from an EMBL/GenBank/DDBJ whole genome shotgun (WGS) entry which is preliminary data.</text>
</comment>
<proteinExistence type="predicted"/>